<dbReference type="InterPro" id="IPR001733">
    <property type="entry name" value="Peptidase_S26B"/>
</dbReference>
<proteinExistence type="predicted"/>
<reference evidence="7" key="1">
    <citation type="submission" date="2020-05" db="EMBL/GenBank/DDBJ databases">
        <authorList>
            <person name="Chiriac C."/>
            <person name="Salcher M."/>
            <person name="Ghai R."/>
            <person name="Kavagutti S V."/>
        </authorList>
    </citation>
    <scope>NUCLEOTIDE SEQUENCE</scope>
</reference>
<dbReference type="CDD" id="cd06530">
    <property type="entry name" value="S26_SPase_I"/>
    <property type="match status" value="1"/>
</dbReference>
<keyword evidence="3 5" id="KW-1133">Transmembrane helix</keyword>
<dbReference type="PANTHER" id="PTHR10806:SF6">
    <property type="entry name" value="SIGNAL PEPTIDASE COMPLEX CATALYTIC SUBUNIT SEC11"/>
    <property type="match status" value="1"/>
</dbReference>
<sequence length="188" mass="19658">MRTSGARGRTVRTAARLLSWCCLLALVALLAATVVVPRLTGATAYTVLTGSMTPTYPAGTLVVVRPRSVDDIGIGTVVTFQLASGDATVVTHRVVGLASRGGEPAFQTQGDANPAPDQTWVRPVQVRGAVWYAVPYAGYLTGLLSVRVRGLLVDAAAAVMVLYAISMFVGAGRQRRRAPAAGVTRHVA</sequence>
<dbReference type="EMBL" id="CAEZXR010000235">
    <property type="protein sequence ID" value="CAB4719074.1"/>
    <property type="molecule type" value="Genomic_DNA"/>
</dbReference>
<evidence type="ECO:0000256" key="4">
    <source>
        <dbReference type="ARBA" id="ARBA00023136"/>
    </source>
</evidence>
<dbReference type="GO" id="GO:0004252">
    <property type="term" value="F:serine-type endopeptidase activity"/>
    <property type="evidence" value="ECO:0007669"/>
    <property type="project" value="InterPro"/>
</dbReference>
<dbReference type="GO" id="GO:0006465">
    <property type="term" value="P:signal peptide processing"/>
    <property type="evidence" value="ECO:0007669"/>
    <property type="project" value="InterPro"/>
</dbReference>
<organism evidence="7">
    <name type="scientific">freshwater metagenome</name>
    <dbReference type="NCBI Taxonomy" id="449393"/>
    <lineage>
        <taxon>unclassified sequences</taxon>
        <taxon>metagenomes</taxon>
        <taxon>ecological metagenomes</taxon>
    </lineage>
</organism>
<dbReference type="InterPro" id="IPR019533">
    <property type="entry name" value="Peptidase_S26"/>
</dbReference>
<protein>
    <submittedName>
        <fullName evidence="7">Unannotated protein</fullName>
    </submittedName>
</protein>
<evidence type="ECO:0000256" key="3">
    <source>
        <dbReference type="ARBA" id="ARBA00022989"/>
    </source>
</evidence>
<gene>
    <name evidence="7" type="ORF">UFOPK2579_01861</name>
</gene>
<dbReference type="InterPro" id="IPR036286">
    <property type="entry name" value="LexA/Signal_pep-like_sf"/>
</dbReference>
<evidence type="ECO:0000256" key="2">
    <source>
        <dbReference type="ARBA" id="ARBA00022692"/>
    </source>
</evidence>
<keyword evidence="2 5" id="KW-0812">Transmembrane</keyword>
<dbReference type="PANTHER" id="PTHR10806">
    <property type="entry name" value="SIGNAL PEPTIDASE COMPLEX CATALYTIC SUBUNIT SEC11"/>
    <property type="match status" value="1"/>
</dbReference>
<dbReference type="GO" id="GO:0016020">
    <property type="term" value="C:membrane"/>
    <property type="evidence" value="ECO:0007669"/>
    <property type="project" value="UniProtKB-SubCell"/>
</dbReference>
<dbReference type="NCBIfam" id="TIGR02228">
    <property type="entry name" value="sigpep_I_arch"/>
    <property type="match status" value="1"/>
</dbReference>
<name>A0A6J6RIL4_9ZZZZ</name>
<evidence type="ECO:0000256" key="1">
    <source>
        <dbReference type="ARBA" id="ARBA00004370"/>
    </source>
</evidence>
<evidence type="ECO:0000259" key="6">
    <source>
        <dbReference type="Pfam" id="PF10502"/>
    </source>
</evidence>
<keyword evidence="4 5" id="KW-0472">Membrane</keyword>
<dbReference type="AlphaFoldDB" id="A0A6J6RIL4"/>
<evidence type="ECO:0000256" key="5">
    <source>
        <dbReference type="SAM" id="Phobius"/>
    </source>
</evidence>
<accession>A0A6J6RIL4</accession>
<evidence type="ECO:0000313" key="7">
    <source>
        <dbReference type="EMBL" id="CAB4719074.1"/>
    </source>
</evidence>
<comment type="subcellular location">
    <subcellularLocation>
        <location evidence="1">Membrane</location>
    </subcellularLocation>
</comment>
<dbReference type="Pfam" id="PF10502">
    <property type="entry name" value="Peptidase_S26"/>
    <property type="match status" value="1"/>
</dbReference>
<dbReference type="SUPFAM" id="SSF51306">
    <property type="entry name" value="LexA/Signal peptidase"/>
    <property type="match status" value="1"/>
</dbReference>
<feature type="domain" description="Peptidase S26" evidence="6">
    <location>
        <begin position="25"/>
        <end position="98"/>
    </location>
</feature>
<feature type="transmembrane region" description="Helical" evidence="5">
    <location>
        <begin position="151"/>
        <end position="171"/>
    </location>
</feature>